<dbReference type="NCBIfam" id="NF046112">
    <property type="entry name" value="MSMEG_6209_Nter"/>
    <property type="match status" value="1"/>
</dbReference>
<sequence length="66" mass="7460">MAHDEEQELNAVLERLRQRFTGIDPGAIEATLRSVHQRFEGNPIRDYVPLLVERATTSELNRTAAG</sequence>
<keyword evidence="2" id="KW-1185">Reference proteome</keyword>
<evidence type="ECO:0000313" key="1">
    <source>
        <dbReference type="EMBL" id="NYE74032.1"/>
    </source>
</evidence>
<gene>
    <name evidence="1" type="ORF">BKA15_005361</name>
</gene>
<dbReference type="Proteomes" id="UP000569914">
    <property type="component" value="Unassembled WGS sequence"/>
</dbReference>
<comment type="caution">
    <text evidence="1">The sequence shown here is derived from an EMBL/GenBank/DDBJ whole genome shotgun (WGS) entry which is preliminary data.</text>
</comment>
<evidence type="ECO:0000313" key="2">
    <source>
        <dbReference type="Proteomes" id="UP000569914"/>
    </source>
</evidence>
<accession>A0A7Y9IC95</accession>
<name>A0A7Y9IC95_9ACTN</name>
<organism evidence="1 2">
    <name type="scientific">Microlunatus parietis</name>
    <dbReference type="NCBI Taxonomy" id="682979"/>
    <lineage>
        <taxon>Bacteria</taxon>
        <taxon>Bacillati</taxon>
        <taxon>Actinomycetota</taxon>
        <taxon>Actinomycetes</taxon>
        <taxon>Propionibacteriales</taxon>
        <taxon>Propionibacteriaceae</taxon>
        <taxon>Microlunatus</taxon>
    </lineage>
</organism>
<dbReference type="Gene3D" id="1.10.8.1060">
    <property type="entry name" value="Corynebacterium glutamicum thioredoxin-dependent arsenate reductase, N-terminal domain"/>
    <property type="match status" value="1"/>
</dbReference>
<protein>
    <submittedName>
        <fullName evidence="1">Uncharacterized protein</fullName>
    </submittedName>
</protein>
<dbReference type="AlphaFoldDB" id="A0A7Y9IC95"/>
<proteinExistence type="predicted"/>
<reference evidence="1 2" key="1">
    <citation type="submission" date="2020-07" db="EMBL/GenBank/DDBJ databases">
        <title>Sequencing the genomes of 1000 actinobacteria strains.</title>
        <authorList>
            <person name="Klenk H.-P."/>
        </authorList>
    </citation>
    <scope>NUCLEOTIDE SEQUENCE [LARGE SCALE GENOMIC DNA]</scope>
    <source>
        <strain evidence="1 2">DSM 22083</strain>
    </source>
</reference>
<dbReference type="RefSeq" id="WP_179756032.1">
    <property type="nucleotide sequence ID" value="NZ_JACCBU010000001.1"/>
</dbReference>
<dbReference type="EMBL" id="JACCBU010000001">
    <property type="protein sequence ID" value="NYE74032.1"/>
    <property type="molecule type" value="Genomic_DNA"/>
</dbReference>